<gene>
    <name evidence="2" type="ORF">H9871_12940</name>
</gene>
<dbReference type="Proteomes" id="UP000824151">
    <property type="component" value="Unassembled WGS sequence"/>
</dbReference>
<dbReference type="NCBIfam" id="NF038396">
    <property type="entry name" value="NF038396 family protein"/>
    <property type="match status" value="1"/>
</dbReference>
<evidence type="ECO:0000313" key="3">
    <source>
        <dbReference type="Proteomes" id="UP000824151"/>
    </source>
</evidence>
<organism evidence="2 3">
    <name type="scientific">Candidatus Nesterenkonia stercoripullorum</name>
    <dbReference type="NCBI Taxonomy" id="2838701"/>
    <lineage>
        <taxon>Bacteria</taxon>
        <taxon>Bacillati</taxon>
        <taxon>Actinomycetota</taxon>
        <taxon>Actinomycetes</taxon>
        <taxon>Micrococcales</taxon>
        <taxon>Micrococcaceae</taxon>
        <taxon>Nesterenkonia</taxon>
    </lineage>
</organism>
<dbReference type="EMBL" id="DXGD01000483">
    <property type="protein sequence ID" value="HIX01035.1"/>
    <property type="molecule type" value="Genomic_DNA"/>
</dbReference>
<keyword evidence="1" id="KW-0812">Transmembrane</keyword>
<keyword evidence="1" id="KW-0472">Membrane</keyword>
<evidence type="ECO:0000313" key="2">
    <source>
        <dbReference type="EMBL" id="HIX01035.1"/>
    </source>
</evidence>
<protein>
    <submittedName>
        <fullName evidence="2">Uncharacterized protein</fullName>
    </submittedName>
</protein>
<keyword evidence="1" id="KW-1133">Transmembrane helix</keyword>
<comment type="caution">
    <text evidence="2">The sequence shown here is derived from an EMBL/GenBank/DDBJ whole genome shotgun (WGS) entry which is preliminary data.</text>
</comment>
<feature type="transmembrane region" description="Helical" evidence="1">
    <location>
        <begin position="5"/>
        <end position="25"/>
    </location>
</feature>
<dbReference type="AlphaFoldDB" id="A0A9D1UV81"/>
<proteinExistence type="predicted"/>
<sequence length="61" mass="6644">MALGIAGYVIFPILALVTATLGFLLVLNDQLVAGVVFLVVLLQIWVVCGIWAHVVRRRKLA</sequence>
<evidence type="ECO:0000256" key="1">
    <source>
        <dbReference type="SAM" id="Phobius"/>
    </source>
</evidence>
<accession>A0A9D1UV81</accession>
<reference evidence="2" key="1">
    <citation type="journal article" date="2021" name="PeerJ">
        <title>Extensive microbial diversity within the chicken gut microbiome revealed by metagenomics and culture.</title>
        <authorList>
            <person name="Gilroy R."/>
            <person name="Ravi A."/>
            <person name="Getino M."/>
            <person name="Pursley I."/>
            <person name="Horton D.L."/>
            <person name="Alikhan N.F."/>
            <person name="Baker D."/>
            <person name="Gharbi K."/>
            <person name="Hall N."/>
            <person name="Watson M."/>
            <person name="Adriaenssens E.M."/>
            <person name="Foster-Nyarko E."/>
            <person name="Jarju S."/>
            <person name="Secka A."/>
            <person name="Antonio M."/>
            <person name="Oren A."/>
            <person name="Chaudhuri R.R."/>
            <person name="La Ragione R."/>
            <person name="Hildebrand F."/>
            <person name="Pallen M.J."/>
        </authorList>
    </citation>
    <scope>NUCLEOTIDE SEQUENCE</scope>
    <source>
        <strain evidence="2">ChiHejej3B27-3195</strain>
    </source>
</reference>
<name>A0A9D1UV81_9MICC</name>
<dbReference type="InterPro" id="IPR059228">
    <property type="entry name" value="Integral_mb_put"/>
</dbReference>
<feature type="transmembrane region" description="Helical" evidence="1">
    <location>
        <begin position="31"/>
        <end position="55"/>
    </location>
</feature>
<reference evidence="2" key="2">
    <citation type="submission" date="2021-04" db="EMBL/GenBank/DDBJ databases">
        <authorList>
            <person name="Gilroy R."/>
        </authorList>
    </citation>
    <scope>NUCLEOTIDE SEQUENCE</scope>
    <source>
        <strain evidence="2">ChiHejej3B27-3195</strain>
    </source>
</reference>